<evidence type="ECO:0000256" key="7">
    <source>
        <dbReference type="PROSITE-ProRule" id="PRU00552"/>
    </source>
</evidence>
<evidence type="ECO:0000313" key="13">
    <source>
        <dbReference type="Proteomes" id="UP000694044"/>
    </source>
</evidence>
<dbReference type="Proteomes" id="UP000694044">
    <property type="component" value="Unassembled WGS sequence"/>
</dbReference>
<evidence type="ECO:0000256" key="8">
    <source>
        <dbReference type="SAM" id="MobiDB-lite"/>
    </source>
</evidence>
<dbReference type="AlphaFoldDB" id="A0A8T1VPB4"/>
<dbReference type="Pfam" id="PF00271">
    <property type="entry name" value="Helicase_C"/>
    <property type="match status" value="1"/>
</dbReference>
<keyword evidence="3" id="KW-0378">Hydrolase</keyword>
<dbReference type="InterPro" id="IPR056149">
    <property type="entry name" value="PRP5/DDX46/KHDC4_KH"/>
</dbReference>
<dbReference type="CDD" id="cd18787">
    <property type="entry name" value="SF2_C_DEAD"/>
    <property type="match status" value="1"/>
</dbReference>
<dbReference type="SMART" id="SM00490">
    <property type="entry name" value="HELICc"/>
    <property type="match status" value="1"/>
</dbReference>
<comment type="similarity">
    <text evidence="6">Belongs to the DEAD box helicase family. DDX46/PRP5 subfamily.</text>
</comment>
<feature type="compositionally biased region" description="Basic and acidic residues" evidence="8">
    <location>
        <begin position="111"/>
        <end position="129"/>
    </location>
</feature>
<keyword evidence="5" id="KW-0067">ATP-binding</keyword>
<feature type="compositionally biased region" description="Basic and acidic residues" evidence="8">
    <location>
        <begin position="365"/>
        <end position="394"/>
    </location>
</feature>
<evidence type="ECO:0000256" key="3">
    <source>
        <dbReference type="ARBA" id="ARBA00022801"/>
    </source>
</evidence>
<dbReference type="GO" id="GO:0003724">
    <property type="term" value="F:RNA helicase activity"/>
    <property type="evidence" value="ECO:0007669"/>
    <property type="project" value="UniProtKB-EC"/>
</dbReference>
<feature type="compositionally biased region" description="Basic and acidic residues" evidence="8">
    <location>
        <begin position="262"/>
        <end position="282"/>
    </location>
</feature>
<evidence type="ECO:0000313" key="12">
    <source>
        <dbReference type="EMBL" id="KAG7383107.1"/>
    </source>
</evidence>
<accession>A0A8T1VPB4</accession>
<feature type="compositionally biased region" description="Low complexity" evidence="8">
    <location>
        <begin position="395"/>
        <end position="407"/>
    </location>
</feature>
<evidence type="ECO:0000259" key="10">
    <source>
        <dbReference type="PROSITE" id="PS51194"/>
    </source>
</evidence>
<dbReference type="InterPro" id="IPR014001">
    <property type="entry name" value="Helicase_ATP-bd"/>
</dbReference>
<dbReference type="GO" id="GO:0003676">
    <property type="term" value="F:nucleic acid binding"/>
    <property type="evidence" value="ECO:0007669"/>
    <property type="project" value="InterPro"/>
</dbReference>
<dbReference type="InterPro" id="IPR000629">
    <property type="entry name" value="RNA-helicase_DEAD-box_CS"/>
</dbReference>
<evidence type="ECO:0000259" key="11">
    <source>
        <dbReference type="PROSITE" id="PS51195"/>
    </source>
</evidence>
<evidence type="ECO:0000256" key="2">
    <source>
        <dbReference type="ARBA" id="ARBA00022741"/>
    </source>
</evidence>
<dbReference type="CDD" id="cd17953">
    <property type="entry name" value="DEADc_DDX46"/>
    <property type="match status" value="1"/>
</dbReference>
<dbReference type="Pfam" id="PF23469">
    <property type="entry name" value="KH_12"/>
    <property type="match status" value="1"/>
</dbReference>
<evidence type="ECO:0000256" key="5">
    <source>
        <dbReference type="ARBA" id="ARBA00022840"/>
    </source>
</evidence>
<dbReference type="InterPro" id="IPR014014">
    <property type="entry name" value="RNA_helicase_DEAD_Q_motif"/>
</dbReference>
<feature type="domain" description="DEAD-box RNA helicase Q" evidence="11">
    <location>
        <begin position="515"/>
        <end position="543"/>
    </location>
</feature>
<feature type="compositionally biased region" description="Basic residues" evidence="8">
    <location>
        <begin position="9"/>
        <end position="22"/>
    </location>
</feature>
<feature type="domain" description="Helicase C-terminal" evidence="10">
    <location>
        <begin position="735"/>
        <end position="896"/>
    </location>
</feature>
<feature type="domain" description="Helicase ATP-binding" evidence="9">
    <location>
        <begin position="546"/>
        <end position="724"/>
    </location>
</feature>
<dbReference type="InterPro" id="IPR001650">
    <property type="entry name" value="Helicase_C-like"/>
</dbReference>
<feature type="short sequence motif" description="Q motif" evidence="7">
    <location>
        <begin position="515"/>
        <end position="543"/>
    </location>
</feature>
<evidence type="ECO:0000256" key="4">
    <source>
        <dbReference type="ARBA" id="ARBA00022806"/>
    </source>
</evidence>
<gene>
    <name evidence="12" type="primary">DDX46</name>
    <name evidence="12" type="ORF">PHYPSEUDO_004029</name>
</gene>
<feature type="region of interest" description="Disordered" evidence="8">
    <location>
        <begin position="333"/>
        <end position="419"/>
    </location>
</feature>
<dbReference type="Pfam" id="PF00270">
    <property type="entry name" value="DEAD"/>
    <property type="match status" value="1"/>
</dbReference>
<keyword evidence="13" id="KW-1185">Reference proteome</keyword>
<protein>
    <recommendedName>
        <fullName evidence="1">RNA helicase</fullName>
        <ecNumber evidence="1">3.6.4.13</ecNumber>
    </recommendedName>
</protein>
<dbReference type="EC" id="3.6.4.13" evidence="1"/>
<feature type="region of interest" description="Disordered" evidence="8">
    <location>
        <begin position="201"/>
        <end position="282"/>
    </location>
</feature>
<proteinExistence type="inferred from homology"/>
<dbReference type="OrthoDB" id="196131at2759"/>
<dbReference type="PANTHER" id="PTHR47958">
    <property type="entry name" value="ATP-DEPENDENT RNA HELICASE DBP3"/>
    <property type="match status" value="1"/>
</dbReference>
<feature type="compositionally biased region" description="Basic residues" evidence="8">
    <location>
        <begin position="45"/>
        <end position="110"/>
    </location>
</feature>
<evidence type="ECO:0000256" key="1">
    <source>
        <dbReference type="ARBA" id="ARBA00012552"/>
    </source>
</evidence>
<keyword evidence="2" id="KW-0547">Nucleotide-binding</keyword>
<feature type="compositionally biased region" description="Basic and acidic residues" evidence="8">
    <location>
        <begin position="924"/>
        <end position="942"/>
    </location>
</feature>
<dbReference type="FunFam" id="3.40.50.300:FF:000079">
    <property type="entry name" value="probable ATP-dependent RNA helicase DDX17"/>
    <property type="match status" value="1"/>
</dbReference>
<dbReference type="SMART" id="SM00487">
    <property type="entry name" value="DEXDc"/>
    <property type="match status" value="1"/>
</dbReference>
<dbReference type="EMBL" id="JAGDFM010000187">
    <property type="protein sequence ID" value="KAG7383107.1"/>
    <property type="molecule type" value="Genomic_DNA"/>
</dbReference>
<dbReference type="PROSITE" id="PS00039">
    <property type="entry name" value="DEAD_ATP_HELICASE"/>
    <property type="match status" value="1"/>
</dbReference>
<evidence type="ECO:0000259" key="9">
    <source>
        <dbReference type="PROSITE" id="PS51192"/>
    </source>
</evidence>
<reference evidence="12" key="1">
    <citation type="submission" date="2021-02" db="EMBL/GenBank/DDBJ databases">
        <authorList>
            <person name="Palmer J.M."/>
        </authorList>
    </citation>
    <scope>NUCLEOTIDE SEQUENCE</scope>
    <source>
        <strain evidence="12">SCRP734</strain>
    </source>
</reference>
<dbReference type="GO" id="GO:0005524">
    <property type="term" value="F:ATP binding"/>
    <property type="evidence" value="ECO:0007669"/>
    <property type="project" value="UniProtKB-KW"/>
</dbReference>
<comment type="caution">
    <text evidence="12">The sequence shown here is derived from an EMBL/GenBank/DDBJ whole genome shotgun (WGS) entry which is preliminary data.</text>
</comment>
<sequence>MAQDAASPSRHRRRRSRSRSARRPSSSSSRRKRSRSRSLSSRSASRSRSRSRERRRSSKSAGDRRHRKRRRSPSCSRSRSRSAGRRGSSKKKRDRGHRSSRKSSRRSRSRSRSEPKARRKGSESKEQLQKQEGQAVEAAESKDADAGEKAATEPPPVAAPTPKAVTGGATLKTFKFSGISLRPGGNQVVVKTAPKRAAFFNALSGGSKPPLNGENATKKEQREVQKLFREKKKQEEKAKFLADEDAVPSQLAVWTPEDEEKSETPEERSKREKEEARQRERVQKVVEEVDPLDAYMAGLVDEAAINQSRANPAANVISQSEIEAKGKINIYGTFLPPDAAEPSGATPATPSPEPQAAASVATETPAEREAREERELKEFMRAIKEKREQEEKKTISATSATTMTATSVGAGPEAEADPMLKKDDTGRIYQGFEEDIIGEDSELVDHRSALEILQEQQKKKEIKPVDHAKMNYLPFQKKFYVVPKEIKDLSEEEVEAQRKESEIKVRGKSCPRPLQKWAQCGFSVRMLQLIKKHGYEEPFAIQKQALPAIMSGRDVIGIAKTGSGKTLAFLLPMFRHILAQPPLQENEGPIGIIMAPARELAQQIYMETRKFSKGLGLRATAVYGGSSVSEQIANLKRGSDIVICTPGRMIDILCMSAGKMVSLQRVTYVVLDEADRMFDMGFEPQITKIMMNIRPDRQTLLFSATFPRSVESLARKVLRKPVEITVGARSTASGDITQYVEVREEDDKFMRLLQLLGLWYERGNILVFVNKQQACDQIFQDLMKAGYPALSLHGGKDQVDRDYTIDDFKRKVRTVMVATSVAGRGLDVKDLVLVINYHCPNHMEDYVHRVGRTGRAGRKGTAYTFISPDEEEYSVDLVKALENAKQIVPPELKTLAEGFKTKVQRGEARYHGSGFKGKGFTFDETERNETQRTADLQRRQYELDQGILVEDSGAADDDDAEEPAKESTASTTDKPSAPAGPKAIPIDSEAMSAFIKAQKIIQNLDLQYKGNGDGSAGENHFVEELEINDYPQQARWRVTQKEASDSVAELTGAAVIARGSYIPAGRKPNPSERKLYLAIEGPTQSSVIEARRELQRILDETTMQVGLGGDKYGKYSL</sequence>
<feature type="region of interest" description="Disordered" evidence="8">
    <location>
        <begin position="914"/>
        <end position="984"/>
    </location>
</feature>
<dbReference type="CDD" id="cd22475">
    <property type="entry name" value="KH-I_AtRH42_like"/>
    <property type="match status" value="1"/>
</dbReference>
<dbReference type="InterPro" id="IPR011545">
    <property type="entry name" value="DEAD/DEAH_box_helicase_dom"/>
</dbReference>
<dbReference type="GO" id="GO:0016787">
    <property type="term" value="F:hydrolase activity"/>
    <property type="evidence" value="ECO:0007669"/>
    <property type="project" value="UniProtKB-KW"/>
</dbReference>
<dbReference type="PROSITE" id="PS51192">
    <property type="entry name" value="HELICASE_ATP_BIND_1"/>
    <property type="match status" value="1"/>
</dbReference>
<feature type="compositionally biased region" description="Basic and acidic residues" evidence="8">
    <location>
        <begin position="216"/>
        <end position="242"/>
    </location>
</feature>
<name>A0A8T1VPB4_9STRA</name>
<keyword evidence="4 12" id="KW-0347">Helicase</keyword>
<dbReference type="PROSITE" id="PS51195">
    <property type="entry name" value="Q_MOTIF"/>
    <property type="match status" value="1"/>
</dbReference>
<feature type="compositionally biased region" description="Basic and acidic residues" evidence="8">
    <location>
        <begin position="139"/>
        <end position="151"/>
    </location>
</feature>
<organism evidence="12 13">
    <name type="scientific">Phytophthora pseudosyringae</name>
    <dbReference type="NCBI Taxonomy" id="221518"/>
    <lineage>
        <taxon>Eukaryota</taxon>
        <taxon>Sar</taxon>
        <taxon>Stramenopiles</taxon>
        <taxon>Oomycota</taxon>
        <taxon>Peronosporomycetes</taxon>
        <taxon>Peronosporales</taxon>
        <taxon>Peronosporaceae</taxon>
        <taxon>Phytophthora</taxon>
    </lineage>
</organism>
<feature type="region of interest" description="Disordered" evidence="8">
    <location>
        <begin position="1"/>
        <end position="167"/>
    </location>
</feature>
<dbReference type="PROSITE" id="PS51194">
    <property type="entry name" value="HELICASE_CTER"/>
    <property type="match status" value="1"/>
</dbReference>
<evidence type="ECO:0000256" key="6">
    <source>
        <dbReference type="ARBA" id="ARBA00038511"/>
    </source>
</evidence>